<dbReference type="InterPro" id="IPR013216">
    <property type="entry name" value="Methyltransf_11"/>
</dbReference>
<dbReference type="EMBL" id="UOEC01000117">
    <property type="protein sequence ID" value="VAV94488.1"/>
    <property type="molecule type" value="Genomic_DNA"/>
</dbReference>
<keyword evidence="2" id="KW-0378">Hydrolase</keyword>
<dbReference type="GO" id="GO:0016787">
    <property type="term" value="F:hydrolase activity"/>
    <property type="evidence" value="ECO:0007669"/>
    <property type="project" value="UniProtKB-KW"/>
</dbReference>
<dbReference type="AlphaFoldDB" id="A0A3B0S242"/>
<sequence length="245" mass="27513">MDVIDLGEFYSSRLGQVARRLIAHRVRSRWKSLKGANVLGLGYANPYLDVWKNEAQSVFSFMPARLGATHWPPGKPGLTAMVEEAELPLQDSSIDFALLVHSIELTHHLPDMLAELWRVMSAQGKIVIIAPNRRGMWARFDNTPFGYGRPFTRGQVTQNLREAKFVPTGWSNAVFIPPLSHRFLLRSAPAIERTGMWISPGFSGVLIVEATKQVYSIPKEPAVKARIRQLNPQTNPAPALQSHRR</sequence>
<name>A0A3B0S242_9ZZZZ</name>
<evidence type="ECO:0000259" key="1">
    <source>
        <dbReference type="Pfam" id="PF08241"/>
    </source>
</evidence>
<organism evidence="2">
    <name type="scientific">hydrothermal vent metagenome</name>
    <dbReference type="NCBI Taxonomy" id="652676"/>
    <lineage>
        <taxon>unclassified sequences</taxon>
        <taxon>metagenomes</taxon>
        <taxon>ecological metagenomes</taxon>
    </lineage>
</organism>
<dbReference type="InterPro" id="IPR029063">
    <property type="entry name" value="SAM-dependent_MTases_sf"/>
</dbReference>
<reference evidence="2" key="1">
    <citation type="submission" date="2018-06" db="EMBL/GenBank/DDBJ databases">
        <authorList>
            <person name="Zhirakovskaya E."/>
        </authorList>
    </citation>
    <scope>NUCLEOTIDE SEQUENCE</scope>
</reference>
<dbReference type="SUPFAM" id="SSF53335">
    <property type="entry name" value="S-adenosyl-L-methionine-dependent methyltransferases"/>
    <property type="match status" value="1"/>
</dbReference>
<keyword evidence="2" id="KW-0489">Methyltransferase</keyword>
<dbReference type="GO" id="GO:0008757">
    <property type="term" value="F:S-adenosylmethionine-dependent methyltransferase activity"/>
    <property type="evidence" value="ECO:0007669"/>
    <property type="project" value="InterPro"/>
</dbReference>
<evidence type="ECO:0000313" key="2">
    <source>
        <dbReference type="EMBL" id="VAV94488.1"/>
    </source>
</evidence>
<dbReference type="Pfam" id="PF08241">
    <property type="entry name" value="Methyltransf_11"/>
    <property type="match status" value="1"/>
</dbReference>
<dbReference type="GO" id="GO:0032259">
    <property type="term" value="P:methylation"/>
    <property type="evidence" value="ECO:0007669"/>
    <property type="project" value="UniProtKB-KW"/>
</dbReference>
<dbReference type="Gene3D" id="3.40.50.150">
    <property type="entry name" value="Vaccinia Virus protein VP39"/>
    <property type="match status" value="1"/>
</dbReference>
<feature type="domain" description="Methyltransferase type 11" evidence="1">
    <location>
        <begin position="78"/>
        <end position="128"/>
    </location>
</feature>
<keyword evidence="2" id="KW-0808">Transferase</keyword>
<accession>A0A3B0S242</accession>
<protein>
    <submittedName>
        <fullName evidence="2">SAM-dependent methyltransferase 2, in cluster with Hydroxyacylglutathione hydrolase</fullName>
    </submittedName>
</protein>
<gene>
    <name evidence="2" type="ORF">MNBD_ALPHA08-934</name>
</gene>
<proteinExistence type="predicted"/>